<comment type="caution">
    <text evidence="7">The sequence shown here is derived from an EMBL/GenBank/DDBJ whole genome shotgun (WGS) entry which is preliminary data.</text>
</comment>
<dbReference type="EMBL" id="JARAOO010000003">
    <property type="protein sequence ID" value="KAJ7974071.1"/>
    <property type="molecule type" value="Genomic_DNA"/>
</dbReference>
<dbReference type="InterPro" id="IPR042197">
    <property type="entry name" value="Apaf_helical"/>
</dbReference>
<dbReference type="InterPro" id="IPR058546">
    <property type="entry name" value="RPS4B/Roq1-like_LRR"/>
</dbReference>
<dbReference type="PRINTS" id="PR00364">
    <property type="entry name" value="DISEASERSIST"/>
</dbReference>
<evidence type="ECO:0000256" key="2">
    <source>
        <dbReference type="ARBA" id="ARBA00022737"/>
    </source>
</evidence>
<keyword evidence="2" id="KW-0677">Repeat</keyword>
<keyword evidence="1" id="KW-0433">Leucine-rich repeat</keyword>
<dbReference type="Gene3D" id="3.40.50.300">
    <property type="entry name" value="P-loop containing nucleotide triphosphate hydrolases"/>
    <property type="match status" value="1"/>
</dbReference>
<dbReference type="GO" id="GO:0043531">
    <property type="term" value="F:ADP binding"/>
    <property type="evidence" value="ECO:0007669"/>
    <property type="project" value="InterPro"/>
</dbReference>
<dbReference type="Proteomes" id="UP001163823">
    <property type="component" value="Chromosome 3"/>
</dbReference>
<evidence type="ECO:0000259" key="5">
    <source>
        <dbReference type="Pfam" id="PF23282"/>
    </source>
</evidence>
<dbReference type="KEGG" id="qsa:O6P43_004201"/>
<evidence type="ECO:0000313" key="8">
    <source>
        <dbReference type="Proteomes" id="UP001163823"/>
    </source>
</evidence>
<keyword evidence="3" id="KW-0611">Plant defense</keyword>
<evidence type="ECO:0000259" key="4">
    <source>
        <dbReference type="Pfam" id="PF00931"/>
    </source>
</evidence>
<organism evidence="7 8">
    <name type="scientific">Quillaja saponaria</name>
    <name type="common">Soap bark tree</name>
    <dbReference type="NCBI Taxonomy" id="32244"/>
    <lineage>
        <taxon>Eukaryota</taxon>
        <taxon>Viridiplantae</taxon>
        <taxon>Streptophyta</taxon>
        <taxon>Embryophyta</taxon>
        <taxon>Tracheophyta</taxon>
        <taxon>Spermatophyta</taxon>
        <taxon>Magnoliopsida</taxon>
        <taxon>eudicotyledons</taxon>
        <taxon>Gunneridae</taxon>
        <taxon>Pentapetalae</taxon>
        <taxon>rosids</taxon>
        <taxon>fabids</taxon>
        <taxon>Fabales</taxon>
        <taxon>Quillajaceae</taxon>
        <taxon>Quillaja</taxon>
    </lineage>
</organism>
<feature type="domain" description="Disease resistance protein Roq1-like winged-helix" evidence="5">
    <location>
        <begin position="218"/>
        <end position="289"/>
    </location>
</feature>
<reference evidence="7" key="1">
    <citation type="journal article" date="2023" name="Science">
        <title>Elucidation of the pathway for biosynthesis of saponin adjuvants from the soapbark tree.</title>
        <authorList>
            <person name="Reed J."/>
            <person name="Orme A."/>
            <person name="El-Demerdash A."/>
            <person name="Owen C."/>
            <person name="Martin L.B.B."/>
            <person name="Misra R.C."/>
            <person name="Kikuchi S."/>
            <person name="Rejzek M."/>
            <person name="Martin A.C."/>
            <person name="Harkess A."/>
            <person name="Leebens-Mack J."/>
            <person name="Louveau T."/>
            <person name="Stephenson M.J."/>
            <person name="Osbourn A."/>
        </authorList>
    </citation>
    <scope>NUCLEOTIDE SEQUENCE</scope>
    <source>
        <strain evidence="7">S10</strain>
    </source>
</reference>
<accession>A0AAD7Q3P3</accession>
<feature type="domain" description="Disease resistance protein RPS4B/Roq1-like leucine-rich repeats" evidence="6">
    <location>
        <begin position="476"/>
        <end position="655"/>
    </location>
</feature>
<evidence type="ECO:0000256" key="3">
    <source>
        <dbReference type="ARBA" id="ARBA00022821"/>
    </source>
</evidence>
<dbReference type="PANTHER" id="PTHR11017">
    <property type="entry name" value="LEUCINE-RICH REPEAT-CONTAINING PROTEIN"/>
    <property type="match status" value="1"/>
</dbReference>
<dbReference type="PANTHER" id="PTHR11017:SF570">
    <property type="entry name" value="DISEASE RESISTANCE PROTEIN (TIR-NBS CLASS)-RELATED"/>
    <property type="match status" value="1"/>
</dbReference>
<keyword evidence="8" id="KW-1185">Reference proteome</keyword>
<evidence type="ECO:0000259" key="6">
    <source>
        <dbReference type="Pfam" id="PF23286"/>
    </source>
</evidence>
<proteinExistence type="predicted"/>
<dbReference type="GO" id="GO:0006952">
    <property type="term" value="P:defense response"/>
    <property type="evidence" value="ECO:0007669"/>
    <property type="project" value="InterPro"/>
</dbReference>
<dbReference type="SUPFAM" id="SSF52540">
    <property type="entry name" value="P-loop containing nucleoside triphosphate hydrolases"/>
    <property type="match status" value="1"/>
</dbReference>
<dbReference type="Gene3D" id="3.80.10.10">
    <property type="entry name" value="Ribonuclease Inhibitor"/>
    <property type="match status" value="2"/>
</dbReference>
<dbReference type="InterPro" id="IPR058192">
    <property type="entry name" value="WHD_ROQ1-like"/>
</dbReference>
<dbReference type="InterPro" id="IPR032675">
    <property type="entry name" value="LRR_dom_sf"/>
</dbReference>
<evidence type="ECO:0000313" key="7">
    <source>
        <dbReference type="EMBL" id="KAJ7974071.1"/>
    </source>
</evidence>
<name>A0AAD7Q3P3_QUISA</name>
<dbReference type="Pfam" id="PF23282">
    <property type="entry name" value="WHD_ROQ1"/>
    <property type="match status" value="1"/>
</dbReference>
<evidence type="ECO:0000256" key="1">
    <source>
        <dbReference type="ARBA" id="ARBA00022614"/>
    </source>
</evidence>
<dbReference type="Pfam" id="PF23286">
    <property type="entry name" value="LRR_13"/>
    <property type="match status" value="1"/>
</dbReference>
<dbReference type="Gene3D" id="1.10.8.430">
    <property type="entry name" value="Helical domain of apoptotic protease-activating factors"/>
    <property type="match status" value="1"/>
</dbReference>
<dbReference type="SUPFAM" id="SSF52058">
    <property type="entry name" value="L domain-like"/>
    <property type="match status" value="1"/>
</dbReference>
<sequence>MIGIHGIGGIGKTTLAKAVYNLIAGQFEGGTSFLANIRETSIPQLQERLLSDIVDDKNIKLQGNSSQGISFIKRRLGRKKVLLVLDDVDRLDQLKELAGKRDWFGGGSRIIVTTRNKRLLVNHNVNKTYEMKLLNDHEALQLLSWRAFKSRVPATGYVDISKCVVDYSKGLPLALEVLGSELFDRSIHEWESVLRQCERNLKEDIFSVLRRSYDELHDNEKKLFLDIACFFHGEAWESVEKTYHACSFPVDICMGKLEEKSLVTIDQHNILRMHDLIRGMGREIVQQESTDPMKRSRLWFHEEVLQVIKDNMGTEKIEGIKLDLPERREVKWNRKAFKEMKNLRIIIIRNAYLKGGPKYLPDNLRLLEWQEYPSQYLPDDFREEKLVILRLTYSRFMLEEMKEKFENLMIMNLNGGKFLEVPDLSGIPHLKELHLDGCLNLTEIHASVGLLEKLVIFSAERCTNLYKFPGAIRLTFLKHLNLRSCNKLDRFPNVLGKMENISLIDMCYTAIKELPSSIENLIGLQELRLSFCKRLKDLPINIYKLENLSSLELEGCQEVMPSCNLYSKFVSNGILRLTMLNIRNCDLSDEDLPPIFSCFRYLKMLDLSGNNFIIFPKCIVELISLKCLRLNNCKQLKFIPREILPSLSTIDAFNCTSLSLELSSSSLSQEFKEIRVPGIRIPEWFHPCCEGETVSFWVQKKLPEIIVAFVLAVKNVDLHDHPALVSLLVNDIKVLQTQCSLMHKLETDHVWLFDLRNHLTKEEPVNFETFLEDGWNHLKVSFQSHSVDSKLVWSSCN</sequence>
<protein>
    <submittedName>
        <fullName evidence="7">Disease resistance protein</fullName>
    </submittedName>
</protein>
<gene>
    <name evidence="7" type="ORF">O6P43_004201</name>
</gene>
<dbReference type="InterPro" id="IPR002182">
    <property type="entry name" value="NB-ARC"/>
</dbReference>
<dbReference type="Pfam" id="PF00931">
    <property type="entry name" value="NB-ARC"/>
    <property type="match status" value="1"/>
</dbReference>
<dbReference type="AlphaFoldDB" id="A0AAD7Q3P3"/>
<dbReference type="InterPro" id="IPR027417">
    <property type="entry name" value="P-loop_NTPase"/>
</dbReference>
<feature type="domain" description="NB-ARC" evidence="4">
    <location>
        <begin position="1"/>
        <end position="151"/>
    </location>
</feature>
<dbReference type="InterPro" id="IPR044974">
    <property type="entry name" value="Disease_R_plants"/>
</dbReference>